<feature type="compositionally biased region" description="Basic and acidic residues" evidence="1">
    <location>
        <begin position="124"/>
        <end position="144"/>
    </location>
</feature>
<feature type="region of interest" description="Disordered" evidence="1">
    <location>
        <begin position="33"/>
        <end position="376"/>
    </location>
</feature>
<accession>A0A4P9WDG0</accession>
<proteinExistence type="predicted"/>
<feature type="compositionally biased region" description="Polar residues" evidence="1">
    <location>
        <begin position="233"/>
        <end position="244"/>
    </location>
</feature>
<feature type="compositionally biased region" description="Low complexity" evidence="1">
    <location>
        <begin position="314"/>
        <end position="332"/>
    </location>
</feature>
<name>A0A4P9WDG0_9FUNG</name>
<feature type="compositionally biased region" description="Basic and acidic residues" evidence="1">
    <location>
        <begin position="41"/>
        <end position="75"/>
    </location>
</feature>
<keyword evidence="3" id="KW-1185">Reference proteome</keyword>
<protein>
    <submittedName>
        <fullName evidence="2">Uncharacterized protein</fullName>
    </submittedName>
</protein>
<feature type="compositionally biased region" description="Polar residues" evidence="1">
    <location>
        <begin position="255"/>
        <end position="266"/>
    </location>
</feature>
<evidence type="ECO:0000313" key="2">
    <source>
        <dbReference type="EMBL" id="RKO89755.1"/>
    </source>
</evidence>
<feature type="compositionally biased region" description="Basic and acidic residues" evidence="1">
    <location>
        <begin position="570"/>
        <end position="590"/>
    </location>
</feature>
<feature type="region of interest" description="Disordered" evidence="1">
    <location>
        <begin position="535"/>
        <end position="613"/>
    </location>
</feature>
<feature type="compositionally biased region" description="Low complexity" evidence="1">
    <location>
        <begin position="203"/>
        <end position="218"/>
    </location>
</feature>
<sequence length="654" mass="73557">MQMRPLQLALLSAPLRPLFPPYVSSIHPIQSVVSEDEVSSGDDRLQDERFRRREEARKQDSSARNSPDDRRKYPVREYNGSLSASTYVTGQPDRSSPSSDIQDRRESQNELGGDIRGGSYSHQYQERREVESSSSDQARDRETWGKLQSRSRSMSISMSMSISTSTSRSGSRSRSRSGARRRSRWARRRSRSGSKTRSRSRSISRSSIRSHSASRSTRNPTSPERYENRDRAYQTNSAAGPSSSRFKDDRRDAGSSMSNRGVYSNTPSSDRSASPPRPRYPGREISPPHYYNWKSTSTVYGRTHPSPPRENRNSHNYRISASSSRSSAVHRSGPYHRASTPPVSDQSSSDGSSTESSPGGPIAARLGPVVEPPPPDFLPGTIATRLRSLFSDFLYMPLERISTLHKNVFNFPPWPPTSTKFLERLREVAEAAPLKITVHTFVIKGDRQIAYLAVPNRLRRAALVQNPVARLHALVPAGQRVQHSVLCVMYRRVYEPEDPPEIEDGRPIAVDAGEVRDFIESLRHVHRDCCEFGTQDVRVGGDQPEGRPTYRQAMQQRSNHQLRRQQQRPHRQEHSYHDRDRVYVRDGHGDEQEDDEGDQPSYGDAGPPAEPRVPNLTAAEAWLDATFGPAHLFLHSPARAAPSMLIGAATSMVQ</sequence>
<dbReference type="AlphaFoldDB" id="A0A4P9WDG0"/>
<evidence type="ECO:0000256" key="1">
    <source>
        <dbReference type="SAM" id="MobiDB-lite"/>
    </source>
</evidence>
<dbReference type="Proteomes" id="UP000269721">
    <property type="component" value="Unassembled WGS sequence"/>
</dbReference>
<dbReference type="EMBL" id="KZ995904">
    <property type="protein sequence ID" value="RKO89755.1"/>
    <property type="molecule type" value="Genomic_DNA"/>
</dbReference>
<organism evidence="2 3">
    <name type="scientific">Blyttiomyces helicus</name>
    <dbReference type="NCBI Taxonomy" id="388810"/>
    <lineage>
        <taxon>Eukaryota</taxon>
        <taxon>Fungi</taxon>
        <taxon>Fungi incertae sedis</taxon>
        <taxon>Chytridiomycota</taxon>
        <taxon>Chytridiomycota incertae sedis</taxon>
        <taxon>Chytridiomycetes</taxon>
        <taxon>Chytridiomycetes incertae sedis</taxon>
        <taxon>Blyttiomyces</taxon>
    </lineage>
</organism>
<reference evidence="3" key="1">
    <citation type="journal article" date="2018" name="Nat. Microbiol.">
        <title>Leveraging single-cell genomics to expand the fungal tree of life.</title>
        <authorList>
            <person name="Ahrendt S.R."/>
            <person name="Quandt C.A."/>
            <person name="Ciobanu D."/>
            <person name="Clum A."/>
            <person name="Salamov A."/>
            <person name="Andreopoulos B."/>
            <person name="Cheng J.F."/>
            <person name="Woyke T."/>
            <person name="Pelin A."/>
            <person name="Henrissat B."/>
            <person name="Reynolds N.K."/>
            <person name="Benny G.L."/>
            <person name="Smith M.E."/>
            <person name="James T.Y."/>
            <person name="Grigoriev I.V."/>
        </authorList>
    </citation>
    <scope>NUCLEOTIDE SEQUENCE [LARGE SCALE GENOMIC DNA]</scope>
</reference>
<feature type="compositionally biased region" description="Low complexity" evidence="1">
    <location>
        <begin position="341"/>
        <end position="361"/>
    </location>
</feature>
<evidence type="ECO:0000313" key="3">
    <source>
        <dbReference type="Proteomes" id="UP000269721"/>
    </source>
</evidence>
<feature type="compositionally biased region" description="Low complexity" evidence="1">
    <location>
        <begin position="150"/>
        <end position="170"/>
    </location>
</feature>
<gene>
    <name evidence="2" type="ORF">BDK51DRAFT_29170</name>
</gene>
<feature type="compositionally biased region" description="Polar residues" evidence="1">
    <location>
        <begin position="80"/>
        <end position="100"/>
    </location>
</feature>
<feature type="compositionally biased region" description="Basic residues" evidence="1">
    <location>
        <begin position="560"/>
        <end position="569"/>
    </location>
</feature>
<feature type="compositionally biased region" description="Basic residues" evidence="1">
    <location>
        <begin position="171"/>
        <end position="202"/>
    </location>
</feature>